<evidence type="ECO:0000256" key="1">
    <source>
        <dbReference type="SAM" id="SignalP"/>
    </source>
</evidence>
<feature type="domain" description="SGNH hydrolase-type esterase" evidence="2">
    <location>
        <begin position="213"/>
        <end position="409"/>
    </location>
</feature>
<dbReference type="CDD" id="cd01830">
    <property type="entry name" value="XynE_like"/>
    <property type="match status" value="1"/>
</dbReference>
<dbReference type="SUPFAM" id="SSF52266">
    <property type="entry name" value="SGNH hydrolase"/>
    <property type="match status" value="1"/>
</dbReference>
<dbReference type="GO" id="GO:0016788">
    <property type="term" value="F:hydrolase activity, acting on ester bonds"/>
    <property type="evidence" value="ECO:0007669"/>
    <property type="project" value="UniProtKB-ARBA"/>
</dbReference>
<dbReference type="PANTHER" id="PTHR43784:SF2">
    <property type="entry name" value="GDSL-LIKE LIPASE_ACYLHYDROLASE, PUTATIVE (AFU_ORTHOLOGUE AFUA_2G00820)-RELATED"/>
    <property type="match status" value="1"/>
</dbReference>
<sequence>MKAASVRARQMLFLGLFSVLLTRASALAQTSAPTDHWIGTWASSQMQPYGTETLPAGTLNGATLRQVVHLSAGGERLRLRLANTFGNRGLELGSVHIALRGKDGAAGTIDPATDRALSFHGQARVYIPMGADYLSDPIAFHVDPLSDLVVTMTILNAPETPTLHAGARATSFLLPGDHVAQATLPSPQTFARWYFLAGVDVNAAPGAASVVTLGDSITDGHGATTDANDRWPDVLARRLAGNAATASTGVLNEGIGGNRVLADGIATNALARFDRDVLSLPGASYLLVLEGVNDLGGLDRTQEHPAAVHQSLVEQLEGAYAQMAARAHSHGIKVYGATVTPYTGSDYYHPSPRSEADRQALNLWIRTSGVFDAVVDFDQALRDPARPDHLLPAFDSGDHLHPSPAGYKRMGEEVPLKLFNR</sequence>
<name>A0A239M1T2_9BACT</name>
<accession>A0A239M1T2</accession>
<feature type="chain" id="PRO_5013303331" evidence="1">
    <location>
        <begin position="29"/>
        <end position="421"/>
    </location>
</feature>
<gene>
    <name evidence="3" type="ORF">SAMN05421770_10956</name>
</gene>
<dbReference type="PANTHER" id="PTHR43784">
    <property type="entry name" value="GDSL-LIKE LIPASE/ACYLHYDROLASE, PUTATIVE (AFU_ORTHOLOGUE AFUA_2G00820)-RELATED"/>
    <property type="match status" value="1"/>
</dbReference>
<dbReference type="OrthoDB" id="1828825at2"/>
<dbReference type="EMBL" id="FZOU01000009">
    <property type="protein sequence ID" value="SNT36727.1"/>
    <property type="molecule type" value="Genomic_DNA"/>
</dbReference>
<protein>
    <submittedName>
        <fullName evidence="3">Lysophospholipase L1</fullName>
    </submittedName>
</protein>
<dbReference type="AlphaFoldDB" id="A0A239M1T2"/>
<dbReference type="RefSeq" id="WP_089410040.1">
    <property type="nucleotide sequence ID" value="NZ_FZOU01000009.1"/>
</dbReference>
<dbReference type="InterPro" id="IPR036514">
    <property type="entry name" value="SGNH_hydro_sf"/>
</dbReference>
<dbReference type="Proteomes" id="UP000198356">
    <property type="component" value="Unassembled WGS sequence"/>
</dbReference>
<dbReference type="InterPro" id="IPR053140">
    <property type="entry name" value="GDSL_Rv0518-like"/>
</dbReference>
<keyword evidence="1" id="KW-0732">Signal</keyword>
<proteinExistence type="predicted"/>
<organism evidence="3 4">
    <name type="scientific">Granulicella rosea</name>
    <dbReference type="NCBI Taxonomy" id="474952"/>
    <lineage>
        <taxon>Bacteria</taxon>
        <taxon>Pseudomonadati</taxon>
        <taxon>Acidobacteriota</taxon>
        <taxon>Terriglobia</taxon>
        <taxon>Terriglobales</taxon>
        <taxon>Acidobacteriaceae</taxon>
        <taxon>Granulicella</taxon>
    </lineage>
</organism>
<reference evidence="3 4" key="1">
    <citation type="submission" date="2017-06" db="EMBL/GenBank/DDBJ databases">
        <authorList>
            <person name="Kim H.J."/>
            <person name="Triplett B.A."/>
        </authorList>
    </citation>
    <scope>NUCLEOTIDE SEQUENCE [LARGE SCALE GENOMIC DNA]</scope>
    <source>
        <strain evidence="3 4">DSM 18704</strain>
    </source>
</reference>
<evidence type="ECO:0000313" key="4">
    <source>
        <dbReference type="Proteomes" id="UP000198356"/>
    </source>
</evidence>
<dbReference type="InterPro" id="IPR013830">
    <property type="entry name" value="SGNH_hydro"/>
</dbReference>
<evidence type="ECO:0000313" key="3">
    <source>
        <dbReference type="EMBL" id="SNT36727.1"/>
    </source>
</evidence>
<evidence type="ECO:0000259" key="2">
    <source>
        <dbReference type="Pfam" id="PF13472"/>
    </source>
</evidence>
<dbReference type="Pfam" id="PF13472">
    <property type="entry name" value="Lipase_GDSL_2"/>
    <property type="match status" value="1"/>
</dbReference>
<feature type="signal peptide" evidence="1">
    <location>
        <begin position="1"/>
        <end position="28"/>
    </location>
</feature>
<dbReference type="Gene3D" id="3.40.50.1110">
    <property type="entry name" value="SGNH hydrolase"/>
    <property type="match status" value="1"/>
</dbReference>
<keyword evidence="4" id="KW-1185">Reference proteome</keyword>